<keyword evidence="6" id="KW-1185">Reference proteome</keyword>
<dbReference type="GO" id="GO:0005829">
    <property type="term" value="C:cytosol"/>
    <property type="evidence" value="ECO:0007669"/>
    <property type="project" value="TreeGrafter"/>
</dbReference>
<dbReference type="PANTHER" id="PTHR10192:SF5">
    <property type="entry name" value="GEPHYRIN"/>
    <property type="match status" value="1"/>
</dbReference>
<dbReference type="GO" id="GO:0046872">
    <property type="term" value="F:metal ion binding"/>
    <property type="evidence" value="ECO:0007669"/>
    <property type="project" value="UniProtKB-UniRule"/>
</dbReference>
<evidence type="ECO:0000256" key="3">
    <source>
        <dbReference type="RuleBase" id="RU365090"/>
    </source>
</evidence>
<protein>
    <recommendedName>
        <fullName evidence="3">Molybdopterin molybdenumtransferase</fullName>
        <ecNumber evidence="3">2.10.1.1</ecNumber>
    </recommendedName>
</protein>
<dbReference type="Pfam" id="PF00994">
    <property type="entry name" value="MoCF_biosynth"/>
    <property type="match status" value="1"/>
</dbReference>
<dbReference type="Proteomes" id="UP000283469">
    <property type="component" value="Unassembled WGS sequence"/>
</dbReference>
<evidence type="ECO:0000256" key="2">
    <source>
        <dbReference type="ARBA" id="ARBA00023150"/>
    </source>
</evidence>
<gene>
    <name evidence="5" type="ORF">D0Z70_22890</name>
</gene>
<dbReference type="NCBIfam" id="TIGR00177">
    <property type="entry name" value="molyb_syn"/>
    <property type="match status" value="1"/>
</dbReference>
<dbReference type="Gene3D" id="3.40.980.10">
    <property type="entry name" value="MoaB/Mog-like domain"/>
    <property type="match status" value="1"/>
</dbReference>
<dbReference type="CDD" id="cd00887">
    <property type="entry name" value="MoeA"/>
    <property type="match status" value="1"/>
</dbReference>
<keyword evidence="3" id="KW-0460">Magnesium</keyword>
<feature type="domain" description="MoaB/Mog" evidence="4">
    <location>
        <begin position="93"/>
        <end position="232"/>
    </location>
</feature>
<keyword evidence="3" id="KW-0479">Metal-binding</keyword>
<dbReference type="GO" id="GO:0061599">
    <property type="term" value="F:molybdopterin molybdotransferase activity"/>
    <property type="evidence" value="ECO:0007669"/>
    <property type="project" value="UniProtKB-UniRule"/>
</dbReference>
<dbReference type="EMBL" id="QVRA01000042">
    <property type="protein sequence ID" value="RJG51729.1"/>
    <property type="molecule type" value="Genomic_DNA"/>
</dbReference>
<organism evidence="5 6">
    <name type="scientific">Sphingobium terrigena</name>
    <dbReference type="NCBI Taxonomy" id="2304063"/>
    <lineage>
        <taxon>Bacteria</taxon>
        <taxon>Pseudomonadati</taxon>
        <taxon>Pseudomonadota</taxon>
        <taxon>Alphaproteobacteria</taxon>
        <taxon>Sphingomonadales</taxon>
        <taxon>Sphingomonadaceae</taxon>
        <taxon>Sphingobium</taxon>
    </lineage>
</organism>
<comment type="caution">
    <text evidence="5">The sequence shown here is derived from an EMBL/GenBank/DDBJ whole genome shotgun (WGS) entry which is preliminary data.</text>
</comment>
<sequence>MRSMRPIWLFRSARAHPFRPATTVLNEHARVIEGMLHLAEPIERGRNIRLRGEDGFVGDIIVKAGDIIRPAAIGALISLGVEEVEVKQRPRFALLPTGDELQDNCGESARVYDANGPMIAASLRYAGIDGSLLPPAPDDEDFLRNHVAELVAIEEADIVVTTGGISAGSRDIIPRLIEEQGGSIHFHGIAMRPGKPVLFATLADGRPFFGLPGNPVAALVGSRFFVQHAVRMMLGLDEEIGETVEPIGNVRPGITTFSKIFRSNGYSGQDAIKILPGQQSLRLRPLLMANAWIRTSADLSGRVTSEIYQLYGRIV</sequence>
<dbReference type="PANTHER" id="PTHR10192">
    <property type="entry name" value="MOLYBDOPTERIN BIOSYNTHESIS PROTEIN"/>
    <property type="match status" value="1"/>
</dbReference>
<comment type="similarity">
    <text evidence="3">Belongs to the MoeA family.</text>
</comment>
<dbReference type="EC" id="2.10.1.1" evidence="3"/>
<dbReference type="InterPro" id="IPR036425">
    <property type="entry name" value="MoaB/Mog-like_dom_sf"/>
</dbReference>
<dbReference type="AlphaFoldDB" id="A0A418YL72"/>
<dbReference type="InterPro" id="IPR036688">
    <property type="entry name" value="MoeA_C_domain_IV_sf"/>
</dbReference>
<evidence type="ECO:0000313" key="5">
    <source>
        <dbReference type="EMBL" id="RJG51729.1"/>
    </source>
</evidence>
<evidence type="ECO:0000313" key="6">
    <source>
        <dbReference type="Proteomes" id="UP000283469"/>
    </source>
</evidence>
<evidence type="ECO:0000259" key="4">
    <source>
        <dbReference type="SMART" id="SM00852"/>
    </source>
</evidence>
<dbReference type="UniPathway" id="UPA00344"/>
<dbReference type="GO" id="GO:0006777">
    <property type="term" value="P:Mo-molybdopterin cofactor biosynthetic process"/>
    <property type="evidence" value="ECO:0007669"/>
    <property type="project" value="UniProtKB-UniRule"/>
</dbReference>
<keyword evidence="2 3" id="KW-0501">Molybdenum cofactor biosynthesis</keyword>
<dbReference type="SUPFAM" id="SSF63882">
    <property type="entry name" value="MoeA N-terminal region -like"/>
    <property type="match status" value="1"/>
</dbReference>
<dbReference type="PROSITE" id="PS01079">
    <property type="entry name" value="MOCF_BIOSYNTHESIS_2"/>
    <property type="match status" value="1"/>
</dbReference>
<dbReference type="InterPro" id="IPR038987">
    <property type="entry name" value="MoeA-like"/>
</dbReference>
<comment type="cofactor">
    <cofactor evidence="3">
        <name>Mg(2+)</name>
        <dbReference type="ChEBI" id="CHEBI:18420"/>
    </cofactor>
</comment>
<accession>A0A418YL72</accession>
<keyword evidence="3" id="KW-0500">Molybdenum</keyword>
<comment type="catalytic activity">
    <reaction evidence="3">
        <text>adenylyl-molybdopterin + molybdate = Mo-molybdopterin + AMP + H(+)</text>
        <dbReference type="Rhea" id="RHEA:35047"/>
        <dbReference type="ChEBI" id="CHEBI:15378"/>
        <dbReference type="ChEBI" id="CHEBI:36264"/>
        <dbReference type="ChEBI" id="CHEBI:62727"/>
        <dbReference type="ChEBI" id="CHEBI:71302"/>
        <dbReference type="ChEBI" id="CHEBI:456215"/>
    </reaction>
</comment>
<keyword evidence="3 5" id="KW-0808">Transferase</keyword>
<dbReference type="InterPro" id="IPR036135">
    <property type="entry name" value="MoeA_linker/N_sf"/>
</dbReference>
<dbReference type="InterPro" id="IPR001453">
    <property type="entry name" value="MoaB/Mog_dom"/>
</dbReference>
<dbReference type="Gene3D" id="3.90.105.10">
    <property type="entry name" value="Molybdopterin biosynthesis moea protein, domain 2"/>
    <property type="match status" value="1"/>
</dbReference>
<dbReference type="OrthoDB" id="9804758at2"/>
<dbReference type="SMART" id="SM00852">
    <property type="entry name" value="MoCF_biosynth"/>
    <property type="match status" value="1"/>
</dbReference>
<dbReference type="SUPFAM" id="SSF53218">
    <property type="entry name" value="Molybdenum cofactor biosynthesis proteins"/>
    <property type="match status" value="1"/>
</dbReference>
<dbReference type="Gene3D" id="2.40.340.10">
    <property type="entry name" value="MoeA, C-terminal, domain IV"/>
    <property type="match status" value="1"/>
</dbReference>
<comment type="pathway">
    <text evidence="1 3">Cofactor biosynthesis; molybdopterin biosynthesis.</text>
</comment>
<comment type="function">
    <text evidence="3">Catalyzes the insertion of molybdate into adenylated molybdopterin with the concomitant release of AMP.</text>
</comment>
<proteinExistence type="inferred from homology"/>
<reference evidence="5 6" key="1">
    <citation type="submission" date="2018-08" db="EMBL/GenBank/DDBJ databases">
        <title>Sphingobium sp. EO9.</title>
        <authorList>
            <person name="Park Y."/>
            <person name="Kim K.H."/>
            <person name="Jeon C.O."/>
        </authorList>
    </citation>
    <scope>NUCLEOTIDE SEQUENCE [LARGE SCALE GENOMIC DNA]</scope>
    <source>
        <strain evidence="5 6">EO9</strain>
    </source>
</reference>
<evidence type="ECO:0000256" key="1">
    <source>
        <dbReference type="ARBA" id="ARBA00005046"/>
    </source>
</evidence>
<dbReference type="Gene3D" id="2.170.190.11">
    <property type="entry name" value="Molybdopterin biosynthesis moea protein, domain 3"/>
    <property type="match status" value="1"/>
</dbReference>
<name>A0A418YL72_9SPHN</name>
<dbReference type="InterPro" id="IPR008284">
    <property type="entry name" value="MoCF_biosynth_CS"/>
</dbReference>